<name>A0A9W6W9B5_9ACTN</name>
<dbReference type="Proteomes" id="UP001165079">
    <property type="component" value="Unassembled WGS sequence"/>
</dbReference>
<protein>
    <submittedName>
        <fullName evidence="1">Uncharacterized protein</fullName>
    </submittedName>
</protein>
<proteinExistence type="predicted"/>
<gene>
    <name evidence="1" type="ORF">Afil01_32310</name>
</gene>
<evidence type="ECO:0000313" key="1">
    <source>
        <dbReference type="EMBL" id="GLZ78424.1"/>
    </source>
</evidence>
<dbReference type="RefSeq" id="WP_285663579.1">
    <property type="nucleotide sequence ID" value="NZ_BSTX01000002.1"/>
</dbReference>
<comment type="caution">
    <text evidence="1">The sequence shown here is derived from an EMBL/GenBank/DDBJ whole genome shotgun (WGS) entry which is preliminary data.</text>
</comment>
<sequence>MTSLRLQPALRLLAHLAPARAVTVYQGELPPRHEWAWAEPPLPAALASPVPRRFALAVDVIDHATVEALLPAAYPGDIPEIARELLGQIASMLADGGDLARVTVAAEPGGPALDELHLASRDHDGGTRILSLTAPATAESDPVRALADAAEVLGEYVWLNNNERLEVTVRCEDHGLAAVTDAAFRTWWPTSQTAAGLLTGLWDEEPGIELLDDGTLAAFAASFTEDNLANARGGAWAAELIGDYDIDDDPQPRFPGDRLVELLSAELFERAAALAGSPGLVHGLGLPEAGEEPEYGVIAAVVFTGPGRVVTLAISAGV</sequence>
<keyword evidence="2" id="KW-1185">Reference proteome</keyword>
<organism evidence="1 2">
    <name type="scientific">Actinorhabdospora filicis</name>
    <dbReference type="NCBI Taxonomy" id="1785913"/>
    <lineage>
        <taxon>Bacteria</taxon>
        <taxon>Bacillati</taxon>
        <taxon>Actinomycetota</taxon>
        <taxon>Actinomycetes</taxon>
        <taxon>Micromonosporales</taxon>
        <taxon>Micromonosporaceae</taxon>
        <taxon>Actinorhabdospora</taxon>
    </lineage>
</organism>
<dbReference type="EMBL" id="BSTX01000002">
    <property type="protein sequence ID" value="GLZ78424.1"/>
    <property type="molecule type" value="Genomic_DNA"/>
</dbReference>
<dbReference type="AlphaFoldDB" id="A0A9W6W9B5"/>
<accession>A0A9W6W9B5</accession>
<evidence type="ECO:0000313" key="2">
    <source>
        <dbReference type="Proteomes" id="UP001165079"/>
    </source>
</evidence>
<reference evidence="1" key="1">
    <citation type="submission" date="2023-03" db="EMBL/GenBank/DDBJ databases">
        <title>Actinorhabdospora filicis NBRC 111898.</title>
        <authorList>
            <person name="Ichikawa N."/>
            <person name="Sato H."/>
            <person name="Tonouchi N."/>
        </authorList>
    </citation>
    <scope>NUCLEOTIDE SEQUENCE</scope>
    <source>
        <strain evidence="1">NBRC 111898</strain>
    </source>
</reference>